<evidence type="ECO:0000313" key="1">
    <source>
        <dbReference type="EMBL" id="UGY00206.1"/>
    </source>
</evidence>
<sequence>MSESPHSAIATRPRRATTGVLVGVLVAPDAASIAVPETFARWRRLTPLATWLPIELREASYAGILSGVAAALDRVGMIPRQLILLGEGSVARRMLELALRGELPCGGIVAIDVASDALTFHIVPTVTAIRLVVHRNDDAPQGSLIGALRAADLDARIIHVDLTAGRGTEAAAASATETFVLELVATIGRRTTDGAGDP</sequence>
<keyword evidence="2" id="KW-1185">Reference proteome</keyword>
<dbReference type="EMBL" id="CP088282">
    <property type="protein sequence ID" value="UGY00206.1"/>
    <property type="molecule type" value="Genomic_DNA"/>
</dbReference>
<name>A0ACD3V1E0_9BRAD</name>
<dbReference type="Proteomes" id="UP000692816">
    <property type="component" value="Chromosome"/>
</dbReference>
<reference evidence="1 2" key="1">
    <citation type="journal article" date="2021" name="Int. J. Syst. Evol. Microbiol.">
        <title>Bradyrhizobium septentrionale sp. nov. (sv. septentrionale) and Bradyrhizobium quebecense sp. nov. (sv. septentrionale) associated with legumes native to Canada possess rearranged symbiosis genes and numerous insertion sequences.</title>
        <authorList>
            <person name="Bromfield E.S.P."/>
            <person name="Cloutier S."/>
        </authorList>
    </citation>
    <scope>NUCLEOTIDE SEQUENCE [LARGE SCALE GENOMIC DNA]</scope>
    <source>
        <strain evidence="1 2">12S5</strain>
    </source>
</reference>
<evidence type="ECO:0000313" key="2">
    <source>
        <dbReference type="Proteomes" id="UP000692816"/>
    </source>
</evidence>
<accession>A0ACD3V1E0</accession>
<proteinExistence type="predicted"/>
<gene>
    <name evidence="1" type="ORF">J4P68_0023110</name>
</gene>
<organism evidence="1 2">
    <name type="scientific">Bradyrhizobium quebecense</name>
    <dbReference type="NCBI Taxonomy" id="2748629"/>
    <lineage>
        <taxon>Bacteria</taxon>
        <taxon>Pseudomonadati</taxon>
        <taxon>Pseudomonadota</taxon>
        <taxon>Alphaproteobacteria</taxon>
        <taxon>Hyphomicrobiales</taxon>
        <taxon>Nitrobacteraceae</taxon>
        <taxon>Bradyrhizobium</taxon>
    </lineage>
</organism>
<protein>
    <submittedName>
        <fullName evidence="1">Uncharacterized protein</fullName>
    </submittedName>
</protein>